<dbReference type="Proteomes" id="UP001174205">
    <property type="component" value="Unassembled WGS sequence"/>
</dbReference>
<comment type="caution">
    <text evidence="1">The sequence shown here is derived from an EMBL/GenBank/DDBJ whole genome shotgun (WGS) entry which is preliminary data.</text>
</comment>
<sequence>MNVIWRKEWINEYESPWSVFEKLALVNLTDRNEILQVFGSSHVKSIKHHIGDKQRELLQLSGFNIERLHKTMDFNLQEHINKNIQSLIAPFTELYSSSEHWFYPDLHWCSQCMEGGFHSWLHQFRLFDECVFHDVKLNHVCPCCGSTIPFLLSNRQLEHAFQCKCGHALANFHVSSWNQWRSPNQMNPDVLRWLQVNQASQSNMQSKWIIHSEHCNLKRLVKDSPEEIKVFHSAESLHMGDYFSNRFQKELLKVTSDAVQRVVERLFQDILQTHQHCITQLMELRKSHEAIEFPEICPYAYAYIFWRKSILKEEHFYGFNSLRTTLISDAEPLIIRDLLEYFSDQVVSYQMKIIQRLDPRILTWILEKLVMQFSEKFFCAWLEIAGKRSKEISVPSWQEIENMRDRSFPSVAFKYNFDESSSSSSIEYYHLNKNESKSILDDFECPYQHESAKGDIQSMISFTPQKVAMLIMNNPSDEHKMLQKKVETYVKKLNF</sequence>
<organism evidence="1 2">
    <name type="scientific">Paenibacillus vandeheii</name>
    <dbReference type="NCBI Taxonomy" id="3035917"/>
    <lineage>
        <taxon>Bacteria</taxon>
        <taxon>Bacillati</taxon>
        <taxon>Bacillota</taxon>
        <taxon>Bacilli</taxon>
        <taxon>Bacillales</taxon>
        <taxon>Paenibacillaceae</taxon>
        <taxon>Paenibacillus</taxon>
    </lineage>
</organism>
<protein>
    <recommendedName>
        <fullName evidence="3">TniQ protein</fullName>
    </recommendedName>
</protein>
<keyword evidence="2" id="KW-1185">Reference proteome</keyword>
<evidence type="ECO:0008006" key="3">
    <source>
        <dbReference type="Google" id="ProtNLM"/>
    </source>
</evidence>
<proteinExistence type="predicted"/>
<name>A0ABT8JJV8_9BACL</name>
<dbReference type="EMBL" id="JAROCD010000021">
    <property type="protein sequence ID" value="MDN4605409.1"/>
    <property type="molecule type" value="Genomic_DNA"/>
</dbReference>
<gene>
    <name evidence="1" type="ORF">P5G61_29575</name>
</gene>
<dbReference type="RefSeq" id="WP_024634214.1">
    <property type="nucleotide sequence ID" value="NZ_JAROCD010000021.1"/>
</dbReference>
<reference evidence="1" key="1">
    <citation type="submission" date="2023-03" db="EMBL/GenBank/DDBJ databases">
        <title>MT1 and MT2 Draft Genomes of Novel Species.</title>
        <authorList>
            <person name="Venkateswaran K."/>
        </authorList>
    </citation>
    <scope>NUCLEOTIDE SEQUENCE</scope>
    <source>
        <strain evidence="1">F6_3S_P_1C</strain>
    </source>
</reference>
<accession>A0ABT8JJV8</accession>
<evidence type="ECO:0000313" key="1">
    <source>
        <dbReference type="EMBL" id="MDN4605409.1"/>
    </source>
</evidence>
<evidence type="ECO:0000313" key="2">
    <source>
        <dbReference type="Proteomes" id="UP001174205"/>
    </source>
</evidence>